<accession>A0A7X9RXG9</accession>
<dbReference type="Proteomes" id="UP000576082">
    <property type="component" value="Unassembled WGS sequence"/>
</dbReference>
<evidence type="ECO:0000313" key="2">
    <source>
        <dbReference type="EMBL" id="NME70546.1"/>
    </source>
</evidence>
<dbReference type="AlphaFoldDB" id="A0A7X9RXG9"/>
<name>A0A7X9RXG9_9BACT</name>
<dbReference type="Gene3D" id="1.20.5.170">
    <property type="match status" value="1"/>
</dbReference>
<dbReference type="EMBL" id="JABANE010000067">
    <property type="protein sequence ID" value="NME70546.1"/>
    <property type="molecule type" value="Genomic_DNA"/>
</dbReference>
<evidence type="ECO:0000313" key="3">
    <source>
        <dbReference type="Proteomes" id="UP000576082"/>
    </source>
</evidence>
<gene>
    <name evidence="2" type="ORF">HHU12_21400</name>
</gene>
<sequence>MRYLKVSLENAEEEDKQYYYDVKSKLGKGGDYEELQAENKKLKKKIKSLKKERDEYKELISLFKSKLDV</sequence>
<keyword evidence="1" id="KW-0175">Coiled coil</keyword>
<protein>
    <submittedName>
        <fullName evidence="2">Uncharacterized protein</fullName>
    </submittedName>
</protein>
<organism evidence="2 3">
    <name type="scientific">Flammeovirga aprica JL-4</name>
    <dbReference type="NCBI Taxonomy" id="694437"/>
    <lineage>
        <taxon>Bacteria</taxon>
        <taxon>Pseudomonadati</taxon>
        <taxon>Bacteroidota</taxon>
        <taxon>Cytophagia</taxon>
        <taxon>Cytophagales</taxon>
        <taxon>Flammeovirgaceae</taxon>
        <taxon>Flammeovirga</taxon>
    </lineage>
</organism>
<evidence type="ECO:0000256" key="1">
    <source>
        <dbReference type="SAM" id="Coils"/>
    </source>
</evidence>
<comment type="caution">
    <text evidence="2">The sequence shown here is derived from an EMBL/GenBank/DDBJ whole genome shotgun (WGS) entry which is preliminary data.</text>
</comment>
<proteinExistence type="predicted"/>
<feature type="coiled-coil region" evidence="1">
    <location>
        <begin position="32"/>
        <end position="66"/>
    </location>
</feature>
<dbReference type="RefSeq" id="WP_169658779.1">
    <property type="nucleotide sequence ID" value="NZ_JABANE010000067.1"/>
</dbReference>
<reference evidence="2 3" key="1">
    <citation type="submission" date="2020-04" db="EMBL/GenBank/DDBJ databases">
        <title>Flammeovirga sp. SR4, a novel species isolated from seawater.</title>
        <authorList>
            <person name="Wang X."/>
        </authorList>
    </citation>
    <scope>NUCLEOTIDE SEQUENCE [LARGE SCALE GENOMIC DNA]</scope>
    <source>
        <strain evidence="2 3">ATCC 23126</strain>
    </source>
</reference>
<keyword evidence="3" id="KW-1185">Reference proteome</keyword>